<keyword evidence="2" id="KW-0175">Coiled coil</keyword>
<protein>
    <submittedName>
        <fullName evidence="3">Uncharacterized protein</fullName>
    </submittedName>
</protein>
<proteinExistence type="predicted"/>
<dbReference type="InterPro" id="IPR011990">
    <property type="entry name" value="TPR-like_helical_dom_sf"/>
</dbReference>
<dbReference type="Gene3D" id="1.25.40.10">
    <property type="entry name" value="Tetratricopeptide repeat domain"/>
    <property type="match status" value="1"/>
</dbReference>
<comment type="caution">
    <text evidence="3">The sequence shown here is derived from an EMBL/GenBank/DDBJ whole genome shotgun (WGS) entry which is preliminary data.</text>
</comment>
<gene>
    <name evidence="3" type="ORF">V6N12_040592</name>
</gene>
<reference evidence="3 4" key="1">
    <citation type="journal article" date="2024" name="G3 (Bethesda)">
        <title>Genome assembly of Hibiscus sabdariffa L. provides insights into metabolisms of medicinal natural products.</title>
        <authorList>
            <person name="Kim T."/>
        </authorList>
    </citation>
    <scope>NUCLEOTIDE SEQUENCE [LARGE SCALE GENOMIC DNA]</scope>
    <source>
        <strain evidence="3">TK-2024</strain>
        <tissue evidence="3">Old leaves</tissue>
    </source>
</reference>
<feature type="coiled-coil region" evidence="2">
    <location>
        <begin position="242"/>
        <end position="269"/>
    </location>
</feature>
<dbReference type="SUPFAM" id="SSF48371">
    <property type="entry name" value="ARM repeat"/>
    <property type="match status" value="1"/>
</dbReference>
<dbReference type="EMBL" id="JBBPBM010000020">
    <property type="protein sequence ID" value="KAK8551976.1"/>
    <property type="molecule type" value="Genomic_DNA"/>
</dbReference>
<dbReference type="SMART" id="SM00299">
    <property type="entry name" value="CLH"/>
    <property type="match status" value="1"/>
</dbReference>
<dbReference type="PANTHER" id="PTHR10292:SF34">
    <property type="entry name" value="CLATHRIN HEAVY CHAIN 1-RELATED"/>
    <property type="match status" value="1"/>
</dbReference>
<dbReference type="InterPro" id="IPR016024">
    <property type="entry name" value="ARM-type_fold"/>
</dbReference>
<evidence type="ECO:0000256" key="1">
    <source>
        <dbReference type="PROSITE-ProRule" id="PRU01006"/>
    </source>
</evidence>
<dbReference type="Pfam" id="PF00637">
    <property type="entry name" value="Clathrin"/>
    <property type="match status" value="1"/>
</dbReference>
<feature type="repeat" description="CHCR" evidence="1">
    <location>
        <begin position="34"/>
        <end position="220"/>
    </location>
</feature>
<name>A0ABR2E447_9ROSI</name>
<dbReference type="PANTHER" id="PTHR10292">
    <property type="entry name" value="CLATHRIN HEAVY CHAIN RELATED"/>
    <property type="match status" value="1"/>
</dbReference>
<organism evidence="3 4">
    <name type="scientific">Hibiscus sabdariffa</name>
    <name type="common">roselle</name>
    <dbReference type="NCBI Taxonomy" id="183260"/>
    <lineage>
        <taxon>Eukaryota</taxon>
        <taxon>Viridiplantae</taxon>
        <taxon>Streptophyta</taxon>
        <taxon>Embryophyta</taxon>
        <taxon>Tracheophyta</taxon>
        <taxon>Spermatophyta</taxon>
        <taxon>Magnoliopsida</taxon>
        <taxon>eudicotyledons</taxon>
        <taxon>Gunneridae</taxon>
        <taxon>Pentapetalae</taxon>
        <taxon>rosids</taxon>
        <taxon>malvids</taxon>
        <taxon>Malvales</taxon>
        <taxon>Malvaceae</taxon>
        <taxon>Malvoideae</taxon>
        <taxon>Hibiscus</taxon>
    </lineage>
</organism>
<dbReference type="InterPro" id="IPR055358">
    <property type="entry name" value="CHCR"/>
</dbReference>
<keyword evidence="4" id="KW-1185">Reference proteome</keyword>
<dbReference type="Proteomes" id="UP001472677">
    <property type="component" value="Unassembled WGS sequence"/>
</dbReference>
<dbReference type="PROSITE" id="PS50236">
    <property type="entry name" value="CHCR"/>
    <property type="match status" value="1"/>
</dbReference>
<sequence length="346" mass="38124">MTVATSAASSSLLLFLNQTLRSPSLATLIGFLPLALAASNITTDSPDFIIATSAASSSLLLFLNQTLRSPSLATLIGFLPLALAASNITTDSPDFISEPSEWSLVVGQLLDDECPEDFIKGLILSVRSLLPVEPLVEECEKRLDNFDGPTVGEVAVEAQLYEEALAIFRKFNLNVQAVNVLLDNIRSIDRAVEFAFRVEEDAVWSRVAKAQLREGLGSDAIESFIRADYATQFLDVYHDLLMDDILNTKELVKEERKALQEELRIEFSEPHDLEEVSKDNKECEAIASDPSEERDSSTSKDKRACIGLHLKSFVQSEKTENLAETTLRASDPIGTTLTQQELIKNN</sequence>
<dbReference type="InterPro" id="IPR000547">
    <property type="entry name" value="Clathrin_H-chain/VPS_repeat"/>
</dbReference>
<evidence type="ECO:0000313" key="3">
    <source>
        <dbReference type="EMBL" id="KAK8551976.1"/>
    </source>
</evidence>
<evidence type="ECO:0000256" key="2">
    <source>
        <dbReference type="SAM" id="Coils"/>
    </source>
</evidence>
<evidence type="ECO:0000313" key="4">
    <source>
        <dbReference type="Proteomes" id="UP001472677"/>
    </source>
</evidence>
<accession>A0ABR2E447</accession>